<organism evidence="4 5">
    <name type="scientific">Devosia psychrophila</name>
    <dbReference type="NCBI Taxonomy" id="728005"/>
    <lineage>
        <taxon>Bacteria</taxon>
        <taxon>Pseudomonadati</taxon>
        <taxon>Pseudomonadota</taxon>
        <taxon>Alphaproteobacteria</taxon>
        <taxon>Hyphomicrobiales</taxon>
        <taxon>Devosiaceae</taxon>
        <taxon>Devosia</taxon>
    </lineage>
</organism>
<name>A0A1I1GM51_9HYPH</name>
<sequence length="95" mass="10881">MRQMTAGEDISVRRKKLRYRAWHRGTKEMDLILGPYADAHTEALDEAGLDRLEALVNEEDPPLLKWVMGQEEPPENIDRGFLAEVIADHSARLAR</sequence>
<reference evidence="4 5" key="1">
    <citation type="submission" date="2016-10" db="EMBL/GenBank/DDBJ databases">
        <authorList>
            <person name="de Groot N.N."/>
        </authorList>
    </citation>
    <scope>NUCLEOTIDE SEQUENCE [LARGE SCALE GENOMIC DNA]</scope>
    <source>
        <strain evidence="4 5">CGMCC 1.10210</strain>
    </source>
</reference>
<dbReference type="Pfam" id="PF03937">
    <property type="entry name" value="Sdh5"/>
    <property type="match status" value="1"/>
</dbReference>
<evidence type="ECO:0000256" key="3">
    <source>
        <dbReference type="ARBA" id="ARBA00023186"/>
    </source>
</evidence>
<dbReference type="STRING" id="728005.SAMN04488059_102224"/>
<dbReference type="Proteomes" id="UP000182258">
    <property type="component" value="Unassembled WGS sequence"/>
</dbReference>
<dbReference type="PANTHER" id="PTHR12469">
    <property type="entry name" value="PROTEIN EMI5 HOMOLOG, MITOCHONDRIAL"/>
    <property type="match status" value="1"/>
</dbReference>
<dbReference type="PANTHER" id="PTHR12469:SF2">
    <property type="entry name" value="SUCCINATE DEHYDROGENASE ASSEMBLY FACTOR 2, MITOCHONDRIAL"/>
    <property type="match status" value="1"/>
</dbReference>
<comment type="similarity">
    <text evidence="1">Belongs to the SdhE FAD assembly factor family.</text>
</comment>
<dbReference type="AlphaFoldDB" id="A0A1I1GM51"/>
<evidence type="ECO:0000256" key="1">
    <source>
        <dbReference type="ARBA" id="ARBA00008571"/>
    </source>
</evidence>
<dbReference type="Gene3D" id="1.10.150.250">
    <property type="entry name" value="Flavinator of succinate dehydrogenase"/>
    <property type="match status" value="1"/>
</dbReference>
<accession>A0A1I1GM51</accession>
<protein>
    <recommendedName>
        <fullName evidence="2">FAD assembly factor SdhE</fullName>
    </recommendedName>
</protein>
<evidence type="ECO:0000313" key="4">
    <source>
        <dbReference type="EMBL" id="SFC12601.1"/>
    </source>
</evidence>
<evidence type="ECO:0000256" key="2">
    <source>
        <dbReference type="ARBA" id="ARBA00019418"/>
    </source>
</evidence>
<dbReference type="InterPro" id="IPR036714">
    <property type="entry name" value="SDH_sf"/>
</dbReference>
<dbReference type="EMBL" id="FOMB01000002">
    <property type="protein sequence ID" value="SFC12601.1"/>
    <property type="molecule type" value="Genomic_DNA"/>
</dbReference>
<dbReference type="SUPFAM" id="SSF109910">
    <property type="entry name" value="YgfY-like"/>
    <property type="match status" value="1"/>
</dbReference>
<keyword evidence="3" id="KW-0143">Chaperone</keyword>
<dbReference type="GO" id="GO:0006099">
    <property type="term" value="P:tricarboxylic acid cycle"/>
    <property type="evidence" value="ECO:0007669"/>
    <property type="project" value="TreeGrafter"/>
</dbReference>
<evidence type="ECO:0000313" key="5">
    <source>
        <dbReference type="Proteomes" id="UP000182258"/>
    </source>
</evidence>
<proteinExistence type="inferred from homology"/>
<dbReference type="InterPro" id="IPR005631">
    <property type="entry name" value="SDH"/>
</dbReference>
<gene>
    <name evidence="4" type="ORF">SAMN04488059_102224</name>
</gene>